<evidence type="ECO:0000256" key="1">
    <source>
        <dbReference type="ARBA" id="ARBA00002000"/>
    </source>
</evidence>
<feature type="domain" description="Proteasome alpha-type subunits" evidence="7">
    <location>
        <begin position="53"/>
        <end position="75"/>
    </location>
</feature>
<accession>A0AAJ5Z1D6</accession>
<evidence type="ECO:0000313" key="8">
    <source>
        <dbReference type="EMBL" id="WFD16726.1"/>
    </source>
</evidence>
<evidence type="ECO:0000313" key="9">
    <source>
        <dbReference type="Proteomes" id="UP001217582"/>
    </source>
</evidence>
<keyword evidence="9" id="KW-1185">Reference proteome</keyword>
<comment type="subcellular location">
    <subcellularLocation>
        <location evidence="2">Nucleus</location>
    </subcellularLocation>
</comment>
<dbReference type="PROSITE" id="PS00388">
    <property type="entry name" value="PROTEASOME_ALPHA_1"/>
    <property type="match status" value="1"/>
</dbReference>
<proteinExistence type="inferred from homology"/>
<comment type="similarity">
    <text evidence="6">Belongs to the peptidase T1A family.</text>
</comment>
<organism evidence="8 9">
    <name type="scientific">Malassezia arunalokei</name>
    <dbReference type="NCBI Taxonomy" id="1514897"/>
    <lineage>
        <taxon>Eukaryota</taxon>
        <taxon>Fungi</taxon>
        <taxon>Dikarya</taxon>
        <taxon>Basidiomycota</taxon>
        <taxon>Ustilaginomycotina</taxon>
        <taxon>Malasseziomycetes</taxon>
        <taxon>Malasseziales</taxon>
        <taxon>Malasseziaceae</taxon>
        <taxon>Malassezia</taxon>
    </lineage>
</organism>
<dbReference type="CDD" id="cd03752">
    <property type="entry name" value="proteasome_alpha_type_4"/>
    <property type="match status" value="1"/>
</dbReference>
<dbReference type="GO" id="GO:0016787">
    <property type="term" value="F:hydrolase activity"/>
    <property type="evidence" value="ECO:0007669"/>
    <property type="project" value="UniProtKB-KW"/>
</dbReference>
<name>A0AAJ5Z1D6_9BASI</name>
<dbReference type="Gene3D" id="3.60.20.10">
    <property type="entry name" value="Glutamine Phosphoribosylpyrophosphate, subunit 1, domain 1"/>
    <property type="match status" value="1"/>
</dbReference>
<dbReference type="EC" id="3.4.25.1" evidence="8"/>
<dbReference type="FunFam" id="3.60.20.10:FF:000031">
    <property type="entry name" value="Proteasome subunit alpha type"/>
    <property type="match status" value="1"/>
</dbReference>
<sequence>MELRSLHGFLEHRRGAFVDPGVRHGATWFYAVATHACDRTRQFLPSTLMSRRYDSRTTTFSPEGRLYQVEYAMEAISHAGTVLGILARDGVVLAAEKKVTSKLLEQDKSSEKIFQLSENVLAGVAGMTADANSLVNYARNAAQKYLLSYDDNIPVEQLVQRLCDLKQGYTQFGGLRPFGVSLLYAGFDAHHGFQLYQSDPSGNYSGWKATCIGMNNGTATSLLKQEYKDDMDVKQALGLAARVLSKTMDTTSMESDKLEFAVLKRHERTQEPQPYILEPSDIDRVLQLHNLAKVPEDASSMAVDA</sequence>
<evidence type="ECO:0000256" key="2">
    <source>
        <dbReference type="ARBA" id="ARBA00004123"/>
    </source>
</evidence>
<keyword evidence="5" id="KW-0539">Nucleus</keyword>
<keyword evidence="3" id="KW-0963">Cytoplasm</keyword>
<comment type="function">
    <text evidence="1">The proteasome is a multicatalytic proteinase complex which is characterized by its ability to cleave peptides with Arg, Phe, Tyr, Leu, and Glu adjacent to the leaving group at neutral or slightly basic pH. The proteasome has an ATP-dependent proteolytic activity.</text>
</comment>
<dbReference type="PROSITE" id="PS51475">
    <property type="entry name" value="PROTEASOME_ALPHA_2"/>
    <property type="match status" value="1"/>
</dbReference>
<dbReference type="InterPro" id="IPR001353">
    <property type="entry name" value="Proteasome_sua/b"/>
</dbReference>
<keyword evidence="4 6" id="KW-0647">Proteasome</keyword>
<evidence type="ECO:0000256" key="5">
    <source>
        <dbReference type="ARBA" id="ARBA00023242"/>
    </source>
</evidence>
<gene>
    <name evidence="8" type="primary">PRE9</name>
    <name evidence="8" type="ORF">MARU1_002770</name>
</gene>
<dbReference type="InterPro" id="IPR000426">
    <property type="entry name" value="Proteasome_asu_N"/>
</dbReference>
<evidence type="ECO:0000256" key="3">
    <source>
        <dbReference type="ARBA" id="ARBA00022490"/>
    </source>
</evidence>
<dbReference type="PANTHER" id="PTHR11599">
    <property type="entry name" value="PROTEASOME SUBUNIT ALPHA/BETA"/>
    <property type="match status" value="1"/>
</dbReference>
<dbReference type="AlphaFoldDB" id="A0AAJ5Z1D6"/>
<keyword evidence="8" id="KW-0378">Hydrolase</keyword>
<evidence type="ECO:0000256" key="6">
    <source>
        <dbReference type="PROSITE-ProRule" id="PRU00808"/>
    </source>
</evidence>
<dbReference type="InterPro" id="IPR023332">
    <property type="entry name" value="Proteasome_alpha-type"/>
</dbReference>
<evidence type="ECO:0000256" key="4">
    <source>
        <dbReference type="ARBA" id="ARBA00022942"/>
    </source>
</evidence>
<dbReference type="PROSITE" id="PS00854">
    <property type="entry name" value="PROTEASOME_BETA_1"/>
    <property type="match status" value="1"/>
</dbReference>
<dbReference type="NCBIfam" id="NF003075">
    <property type="entry name" value="PRK03996.1"/>
    <property type="match status" value="1"/>
</dbReference>
<dbReference type="InterPro" id="IPR029055">
    <property type="entry name" value="Ntn_hydrolases_N"/>
</dbReference>
<protein>
    <submittedName>
        <fullName evidence="8">Proteasome endopeptidase complex</fullName>
        <ecNumber evidence="8">3.4.25.1</ecNumber>
    </submittedName>
</protein>
<dbReference type="GO" id="GO:0005634">
    <property type="term" value="C:nucleus"/>
    <property type="evidence" value="ECO:0007669"/>
    <property type="project" value="UniProtKB-SubCell"/>
</dbReference>
<dbReference type="GO" id="GO:0019773">
    <property type="term" value="C:proteasome core complex, alpha-subunit complex"/>
    <property type="evidence" value="ECO:0007669"/>
    <property type="project" value="UniProtKB-UniRule"/>
</dbReference>
<evidence type="ECO:0000259" key="7">
    <source>
        <dbReference type="PROSITE" id="PS00388"/>
    </source>
</evidence>
<reference evidence="8 9" key="1">
    <citation type="submission" date="2023-03" db="EMBL/GenBank/DDBJ databases">
        <title>Mating type loci evolution in Malassezia.</title>
        <authorList>
            <person name="Coelho M.A."/>
        </authorList>
    </citation>
    <scope>NUCLEOTIDE SEQUENCE [LARGE SCALE GENOMIC DNA]</scope>
    <source>
        <strain evidence="8 9">CBS 13387</strain>
    </source>
</reference>
<dbReference type="InterPro" id="IPR050115">
    <property type="entry name" value="Proteasome_alpha"/>
</dbReference>
<dbReference type="SMART" id="SM00948">
    <property type="entry name" value="Proteasome_A_N"/>
    <property type="match status" value="1"/>
</dbReference>
<dbReference type="SUPFAM" id="SSF56235">
    <property type="entry name" value="N-terminal nucleophile aminohydrolases (Ntn hydrolases)"/>
    <property type="match status" value="1"/>
</dbReference>
<dbReference type="InterPro" id="IPR016050">
    <property type="entry name" value="Proteasome_bsu_CS"/>
</dbReference>
<dbReference type="GO" id="GO:0006511">
    <property type="term" value="P:ubiquitin-dependent protein catabolic process"/>
    <property type="evidence" value="ECO:0007669"/>
    <property type="project" value="InterPro"/>
</dbReference>
<dbReference type="EMBL" id="CP119920">
    <property type="protein sequence ID" value="WFD16726.1"/>
    <property type="molecule type" value="Genomic_DNA"/>
</dbReference>
<dbReference type="Proteomes" id="UP001217582">
    <property type="component" value="Chromosome 5"/>
</dbReference>
<dbReference type="Pfam" id="PF10584">
    <property type="entry name" value="Proteasome_A_N"/>
    <property type="match status" value="1"/>
</dbReference>
<dbReference type="Pfam" id="PF00227">
    <property type="entry name" value="Proteasome"/>
    <property type="match status" value="1"/>
</dbReference>